<organism evidence="3 4">
    <name type="scientific">Oidiodendron maius (strain Zn)</name>
    <dbReference type="NCBI Taxonomy" id="913774"/>
    <lineage>
        <taxon>Eukaryota</taxon>
        <taxon>Fungi</taxon>
        <taxon>Dikarya</taxon>
        <taxon>Ascomycota</taxon>
        <taxon>Pezizomycotina</taxon>
        <taxon>Leotiomycetes</taxon>
        <taxon>Leotiomycetes incertae sedis</taxon>
        <taxon>Myxotrichaceae</taxon>
        <taxon>Oidiodendron</taxon>
    </lineage>
</organism>
<gene>
    <name evidence="3" type="ORF">OIDMADRAFT_159012</name>
</gene>
<dbReference type="InterPro" id="IPR021569">
    <property type="entry name" value="TUG-UBL1"/>
</dbReference>
<proteinExistence type="predicted"/>
<name>A0A0C3HLR3_OIDMZ</name>
<dbReference type="GO" id="GO:0005737">
    <property type="term" value="C:cytoplasm"/>
    <property type="evidence" value="ECO:0007669"/>
    <property type="project" value="TreeGrafter"/>
</dbReference>
<dbReference type="CDD" id="cd16105">
    <property type="entry name" value="Ubl_ASPSCR1_like"/>
    <property type="match status" value="1"/>
</dbReference>
<dbReference type="GO" id="GO:0005634">
    <property type="term" value="C:nucleus"/>
    <property type="evidence" value="ECO:0007669"/>
    <property type="project" value="TreeGrafter"/>
</dbReference>
<evidence type="ECO:0000313" key="4">
    <source>
        <dbReference type="Proteomes" id="UP000054321"/>
    </source>
</evidence>
<dbReference type="HOGENOM" id="CLU_534160_0_0_1"/>
<dbReference type="InterPro" id="IPR001012">
    <property type="entry name" value="UBX_dom"/>
</dbReference>
<protein>
    <recommendedName>
        <fullName evidence="2">UBX domain-containing protein</fullName>
    </recommendedName>
</protein>
<evidence type="ECO:0000313" key="3">
    <source>
        <dbReference type="EMBL" id="KIN03985.1"/>
    </source>
</evidence>
<dbReference type="GO" id="GO:0006886">
    <property type="term" value="P:intracellular protein transport"/>
    <property type="evidence" value="ECO:0007669"/>
    <property type="project" value="TreeGrafter"/>
</dbReference>
<evidence type="ECO:0000256" key="1">
    <source>
        <dbReference type="SAM" id="MobiDB-lite"/>
    </source>
</evidence>
<dbReference type="CDD" id="cd01767">
    <property type="entry name" value="UBX"/>
    <property type="match status" value="1"/>
</dbReference>
<feature type="region of interest" description="Disordered" evidence="1">
    <location>
        <begin position="266"/>
        <end position="300"/>
    </location>
</feature>
<dbReference type="SUPFAM" id="SSF54236">
    <property type="entry name" value="Ubiquitin-like"/>
    <property type="match status" value="2"/>
</dbReference>
<dbReference type="GO" id="GO:0012506">
    <property type="term" value="C:vesicle membrane"/>
    <property type="evidence" value="ECO:0007669"/>
    <property type="project" value="TreeGrafter"/>
</dbReference>
<dbReference type="Pfam" id="PF11470">
    <property type="entry name" value="TUG-UBL1"/>
    <property type="match status" value="1"/>
</dbReference>
<dbReference type="InParanoid" id="A0A0C3HLR3"/>
<keyword evidence="4" id="KW-1185">Reference proteome</keyword>
<evidence type="ECO:0000259" key="2">
    <source>
        <dbReference type="PROSITE" id="PS50033"/>
    </source>
</evidence>
<dbReference type="PANTHER" id="PTHR46467:SF1">
    <property type="entry name" value="TETHER CONTAINING UBX DOMAIN FOR GLUT4"/>
    <property type="match status" value="1"/>
</dbReference>
<dbReference type="PROSITE" id="PS50033">
    <property type="entry name" value="UBX"/>
    <property type="match status" value="1"/>
</dbReference>
<feature type="domain" description="UBX" evidence="2">
    <location>
        <begin position="367"/>
        <end position="447"/>
    </location>
</feature>
<dbReference type="PANTHER" id="PTHR46467">
    <property type="entry name" value="TETHER CONTAINING UBX DOMAIN FOR GLUT4"/>
    <property type="match status" value="1"/>
</dbReference>
<reference evidence="4" key="2">
    <citation type="submission" date="2015-01" db="EMBL/GenBank/DDBJ databases">
        <title>Evolutionary Origins and Diversification of the Mycorrhizal Mutualists.</title>
        <authorList>
            <consortium name="DOE Joint Genome Institute"/>
            <consortium name="Mycorrhizal Genomics Consortium"/>
            <person name="Kohler A."/>
            <person name="Kuo A."/>
            <person name="Nagy L.G."/>
            <person name="Floudas D."/>
            <person name="Copeland A."/>
            <person name="Barry K.W."/>
            <person name="Cichocki N."/>
            <person name="Veneault-Fourrey C."/>
            <person name="LaButti K."/>
            <person name="Lindquist E.A."/>
            <person name="Lipzen A."/>
            <person name="Lundell T."/>
            <person name="Morin E."/>
            <person name="Murat C."/>
            <person name="Riley R."/>
            <person name="Ohm R."/>
            <person name="Sun H."/>
            <person name="Tunlid A."/>
            <person name="Henrissat B."/>
            <person name="Grigoriev I.V."/>
            <person name="Hibbett D.S."/>
            <person name="Martin F."/>
        </authorList>
    </citation>
    <scope>NUCLEOTIDE SEQUENCE [LARGE SCALE GENOMIC DNA]</scope>
    <source>
        <strain evidence="4">Zn</strain>
    </source>
</reference>
<dbReference type="EMBL" id="KN832873">
    <property type="protein sequence ID" value="KIN03985.1"/>
    <property type="molecule type" value="Genomic_DNA"/>
</dbReference>
<feature type="region of interest" description="Disordered" evidence="1">
    <location>
        <begin position="474"/>
        <end position="521"/>
    </location>
</feature>
<dbReference type="Pfam" id="PF00789">
    <property type="entry name" value="UBX"/>
    <property type="match status" value="1"/>
</dbReference>
<dbReference type="Proteomes" id="UP000054321">
    <property type="component" value="Unassembled WGS sequence"/>
</dbReference>
<reference evidence="3 4" key="1">
    <citation type="submission" date="2014-04" db="EMBL/GenBank/DDBJ databases">
        <authorList>
            <consortium name="DOE Joint Genome Institute"/>
            <person name="Kuo A."/>
            <person name="Martino E."/>
            <person name="Perotto S."/>
            <person name="Kohler A."/>
            <person name="Nagy L.G."/>
            <person name="Floudas D."/>
            <person name="Copeland A."/>
            <person name="Barry K.W."/>
            <person name="Cichocki N."/>
            <person name="Veneault-Fourrey C."/>
            <person name="LaButti K."/>
            <person name="Lindquist E.A."/>
            <person name="Lipzen A."/>
            <person name="Lundell T."/>
            <person name="Morin E."/>
            <person name="Murat C."/>
            <person name="Sun H."/>
            <person name="Tunlid A."/>
            <person name="Henrissat B."/>
            <person name="Grigoriev I.V."/>
            <person name="Hibbett D.S."/>
            <person name="Martin F."/>
            <person name="Nordberg H.P."/>
            <person name="Cantor M.N."/>
            <person name="Hua S.X."/>
        </authorList>
    </citation>
    <scope>NUCLEOTIDE SEQUENCE [LARGE SCALE GENOMIC DNA]</scope>
    <source>
        <strain evidence="3 4">Zn</strain>
    </source>
</reference>
<dbReference type="InterPro" id="IPR059238">
    <property type="entry name" value="UBX1_UBXN9"/>
</dbReference>
<dbReference type="Gene3D" id="3.10.20.90">
    <property type="entry name" value="Phosphatidylinositol 3-kinase Catalytic Subunit, Chain A, domain 1"/>
    <property type="match status" value="2"/>
</dbReference>
<sequence>MASHVVVLDTSLRRTTVKVNAGTYVTEILEEACKKWGFNSSNYSLKQHVNNGRNNNKPVDLSRTFRQTGLASGAKLELVLASKSPSVVSVALQVPESLGVSGGRLTDKFPSDTTLWLILRKFESSETRNLNFTGRGVTAIQSGSGTSGAGRVFYEMPVPNVMGRELSTFADLQKTLAQLGVSGGSVLIRLNFKQTEQPLEEAMVEIGQYFREEAPAKEVVEKHNAATVDGVGTVTDDLEKLAPAQPLSSEGKDVDMQGTPQIMSQEQITSDPQAAAPLVTSSQAAEIPPTTHQADLGPNDRPIEIYAAPSSDTPKAALVPHNETDYEPSIAHAKQHQALLQNNAQNKRLPSDAELEALEREKEAKLAATKQVTLKIRFPDQSSVVSTFTADDTAAQLHDYVRNVIAAPNQPFKLVYNEGKGPQTIPRDETKKLIRHLGFKAQILINFVWEDSASAAARKGPVLNSQYAQKAKAVKVPDVAQPEIEDEEKPPTVNKGKEKEASGSGEGKSKGIPKWLKLGKK</sequence>
<dbReference type="InterPro" id="IPR029071">
    <property type="entry name" value="Ubiquitin-like_domsf"/>
</dbReference>
<dbReference type="AlphaFoldDB" id="A0A0C3HLR3"/>
<dbReference type="OrthoDB" id="440781at2759"/>
<dbReference type="STRING" id="913774.A0A0C3HLR3"/>
<accession>A0A0C3HLR3</accession>
<dbReference type="CDD" id="cd17075">
    <property type="entry name" value="UBX1_UBXN9"/>
    <property type="match status" value="1"/>
</dbReference>